<feature type="transmembrane region" description="Helical" evidence="8">
    <location>
        <begin position="204"/>
        <end position="221"/>
    </location>
</feature>
<keyword evidence="5 8" id="KW-0812">Transmembrane</keyword>
<name>A0A128EFQ9_9BACT</name>
<dbReference type="CDD" id="cd17324">
    <property type="entry name" value="MFS_NepI_like"/>
    <property type="match status" value="1"/>
</dbReference>
<accession>A0A128EFQ9</accession>
<evidence type="ECO:0000259" key="9">
    <source>
        <dbReference type="PROSITE" id="PS50850"/>
    </source>
</evidence>
<reference evidence="10 11" key="1">
    <citation type="submission" date="2016-02" db="EMBL/GenBank/DDBJ databases">
        <authorList>
            <consortium name="Pathogen Informatics"/>
        </authorList>
    </citation>
    <scope>NUCLEOTIDE SEQUENCE [LARGE SCALE GENOMIC DNA]</scope>
    <source>
        <strain evidence="10 11">RC20</strain>
    </source>
</reference>
<feature type="domain" description="Major facilitator superfamily (MFS) profile" evidence="9">
    <location>
        <begin position="1"/>
        <end position="380"/>
    </location>
</feature>
<dbReference type="PANTHER" id="PTHR43271:SF1">
    <property type="entry name" value="INNER MEMBRANE TRANSPORT PROTEIN YNFM"/>
    <property type="match status" value="1"/>
</dbReference>
<protein>
    <submittedName>
        <fullName evidence="10">Putative transport protein</fullName>
    </submittedName>
</protein>
<evidence type="ECO:0000256" key="8">
    <source>
        <dbReference type="SAM" id="Phobius"/>
    </source>
</evidence>
<dbReference type="SUPFAM" id="SSF103473">
    <property type="entry name" value="MFS general substrate transporter"/>
    <property type="match status" value="1"/>
</dbReference>
<dbReference type="Gene3D" id="1.20.1250.20">
    <property type="entry name" value="MFS general substrate transporter like domains"/>
    <property type="match status" value="1"/>
</dbReference>
<dbReference type="RefSeq" id="WP_075494466.1">
    <property type="nucleotide sequence ID" value="NZ_CP053844.1"/>
</dbReference>
<keyword evidence="4" id="KW-1003">Cell membrane</keyword>
<evidence type="ECO:0000313" key="11">
    <source>
        <dbReference type="Proteomes" id="UP000069632"/>
    </source>
</evidence>
<evidence type="ECO:0000256" key="5">
    <source>
        <dbReference type="ARBA" id="ARBA00022692"/>
    </source>
</evidence>
<feature type="transmembrane region" description="Helical" evidence="8">
    <location>
        <begin position="7"/>
        <end position="23"/>
    </location>
</feature>
<evidence type="ECO:0000256" key="7">
    <source>
        <dbReference type="ARBA" id="ARBA00023136"/>
    </source>
</evidence>
<evidence type="ECO:0000256" key="4">
    <source>
        <dbReference type="ARBA" id="ARBA00022475"/>
    </source>
</evidence>
<feature type="transmembrane region" description="Helical" evidence="8">
    <location>
        <begin position="241"/>
        <end position="257"/>
    </location>
</feature>
<dbReference type="PANTHER" id="PTHR43271">
    <property type="entry name" value="BLL2771 PROTEIN"/>
    <property type="match status" value="1"/>
</dbReference>
<evidence type="ECO:0000313" key="10">
    <source>
        <dbReference type="EMBL" id="CZE48411.1"/>
    </source>
</evidence>
<comment type="subcellular location">
    <subcellularLocation>
        <location evidence="1">Cell membrane</location>
        <topology evidence="1">Multi-pass membrane protein</topology>
    </subcellularLocation>
</comment>
<gene>
    <name evidence="10" type="primary">ynfM</name>
    <name evidence="10" type="ORF">ERS672216_01404</name>
</gene>
<dbReference type="Pfam" id="PF07690">
    <property type="entry name" value="MFS_1"/>
    <property type="match status" value="1"/>
</dbReference>
<feature type="transmembrane region" description="Helical" evidence="8">
    <location>
        <begin position="354"/>
        <end position="375"/>
    </location>
</feature>
<organism evidence="10 11">
    <name type="scientific">Campylobacter geochelonis</name>
    <dbReference type="NCBI Taxonomy" id="1780362"/>
    <lineage>
        <taxon>Bacteria</taxon>
        <taxon>Pseudomonadati</taxon>
        <taxon>Campylobacterota</taxon>
        <taxon>Epsilonproteobacteria</taxon>
        <taxon>Campylobacterales</taxon>
        <taxon>Campylobacteraceae</taxon>
        <taxon>Campylobacter</taxon>
    </lineage>
</organism>
<dbReference type="OrthoDB" id="9780737at2"/>
<evidence type="ECO:0000256" key="1">
    <source>
        <dbReference type="ARBA" id="ARBA00004651"/>
    </source>
</evidence>
<evidence type="ECO:0000256" key="2">
    <source>
        <dbReference type="ARBA" id="ARBA00008335"/>
    </source>
</evidence>
<dbReference type="EMBL" id="FIZP01000007">
    <property type="protein sequence ID" value="CZE48411.1"/>
    <property type="molecule type" value="Genomic_DNA"/>
</dbReference>
<dbReference type="AlphaFoldDB" id="A0A128EFQ9"/>
<keyword evidence="3" id="KW-0813">Transport</keyword>
<feature type="transmembrane region" description="Helical" evidence="8">
    <location>
        <begin position="269"/>
        <end position="285"/>
    </location>
</feature>
<keyword evidence="7 8" id="KW-0472">Membrane</keyword>
<dbReference type="GO" id="GO:0005886">
    <property type="term" value="C:plasma membrane"/>
    <property type="evidence" value="ECO:0007669"/>
    <property type="project" value="UniProtKB-SubCell"/>
</dbReference>
<dbReference type="InterPro" id="IPR020846">
    <property type="entry name" value="MFS_dom"/>
</dbReference>
<feature type="transmembrane region" description="Helical" evidence="8">
    <location>
        <begin position="100"/>
        <end position="118"/>
    </location>
</feature>
<keyword evidence="6 8" id="KW-1133">Transmembrane helix</keyword>
<feature type="transmembrane region" description="Helical" evidence="8">
    <location>
        <begin position="43"/>
        <end position="62"/>
    </location>
</feature>
<feature type="transmembrane region" description="Helical" evidence="8">
    <location>
        <begin position="291"/>
        <end position="315"/>
    </location>
</feature>
<keyword evidence="11" id="KW-1185">Reference proteome</keyword>
<feature type="transmembrane region" description="Helical" evidence="8">
    <location>
        <begin position="71"/>
        <end position="94"/>
    </location>
</feature>
<feature type="transmembrane region" description="Helical" evidence="8">
    <location>
        <begin position="157"/>
        <end position="176"/>
    </location>
</feature>
<dbReference type="PROSITE" id="PS50850">
    <property type="entry name" value="MFS"/>
    <property type="match status" value="1"/>
</dbReference>
<dbReference type="InterPro" id="IPR011701">
    <property type="entry name" value="MFS"/>
</dbReference>
<dbReference type="GO" id="GO:0022857">
    <property type="term" value="F:transmembrane transporter activity"/>
    <property type="evidence" value="ECO:0007669"/>
    <property type="project" value="InterPro"/>
</dbReference>
<proteinExistence type="inferred from homology"/>
<comment type="similarity">
    <text evidence="2">Belongs to the major facilitator superfamily.</text>
</comment>
<feature type="transmembrane region" description="Helical" evidence="8">
    <location>
        <begin position="327"/>
        <end position="348"/>
    </location>
</feature>
<evidence type="ECO:0000256" key="3">
    <source>
        <dbReference type="ARBA" id="ARBA00022448"/>
    </source>
</evidence>
<dbReference type="Proteomes" id="UP000069632">
    <property type="component" value="Unassembled WGS sequence"/>
</dbReference>
<sequence length="382" mass="42325">MKRVDIAIMYICTALTLCVMYATQPLQPLFEEMLKVSKFEASLFTTSILAPLAVASIVYGYFLEKFSIKKILVVAFLLFGILELAFAFSSTYLVLLNIRAAQGLIAPAALTGIMSYISQNSHPSKVSSAIGVYIGITIIGGFVGRFLSGFFTDLFGWRFFFVVLGILLLIATLLLTRISGDANPNYIKPKLSDIITTFKIKHNCYIYLAIFCVFFTFQAVLNFLPFELMILDGGYSGSKTGIMYFGYIVGVLISFNIKKIVEILKTSPNAIMVGVLIYIFSIQILRFENLYVLFGAMIIFCLGNFLAHVAASAYVNKMAQNHKAIANGLYISFYYAGGALGSFVPGVFYRTGGWSLFLTFLSVVVALSLVFIWLLNKYAKTI</sequence>
<feature type="transmembrane region" description="Helical" evidence="8">
    <location>
        <begin position="130"/>
        <end position="151"/>
    </location>
</feature>
<dbReference type="InterPro" id="IPR036259">
    <property type="entry name" value="MFS_trans_sf"/>
</dbReference>
<evidence type="ECO:0000256" key="6">
    <source>
        <dbReference type="ARBA" id="ARBA00022989"/>
    </source>
</evidence>